<sequence>MKMNSPIHCLLDCYASVLKEDARFDYRPLYVGAWNAYFDANEKGIYYYSDTADPYDWQDRFETLYGNAVKHWFDRDKNKYENYAVLKNRMADGRASSVSVVMADLYYLPYSNQYRSNHTPHYVIVKHRKDTQWHLKDPFFSWEGYVSNIDMWNAFYFMNFGMGFEINAQALHSPATSVISRLFEQEMHLRPSRLLVEFEKFVCRSIESNEGYAPKTLFESIKLAGVISKRFVGYVHAFEYFEATSDYCAAAGSAIIADLLKGWENLILAVLRYQVQDKKVDLQAFSAKVDYLRKLELARRAN</sequence>
<evidence type="ECO:0000313" key="1">
    <source>
        <dbReference type="EMBL" id="QMV40609.1"/>
    </source>
</evidence>
<evidence type="ECO:0000313" key="2">
    <source>
        <dbReference type="Proteomes" id="UP000515679"/>
    </source>
</evidence>
<dbReference type="Proteomes" id="UP000515679">
    <property type="component" value="Chromosome"/>
</dbReference>
<dbReference type="InterPro" id="IPR046047">
    <property type="entry name" value="DUF6005"/>
</dbReference>
<evidence type="ECO:0008006" key="3">
    <source>
        <dbReference type="Google" id="ProtNLM"/>
    </source>
</evidence>
<protein>
    <recommendedName>
        <fullName evidence="3">Butirosin biosynthesis protein H N-terminal domain-containing protein</fullName>
    </recommendedName>
</protein>
<gene>
    <name evidence="1" type="ORF">FPL14_04865</name>
</gene>
<reference evidence="1 2" key="1">
    <citation type="submission" date="2019-07" db="EMBL/GenBank/DDBJ databases">
        <authorList>
            <person name="Kim J.K."/>
            <person name="Cheong H.-M."/>
            <person name="Choi Y."/>
            <person name="Hwang K.J."/>
            <person name="Lee S."/>
            <person name="Choi C."/>
        </authorList>
    </citation>
    <scope>NUCLEOTIDE SEQUENCE [LARGE SCALE GENOMIC DNA]</scope>
    <source>
        <strain evidence="1 2">KS 22</strain>
    </source>
</reference>
<dbReference type="AlphaFoldDB" id="A0A7G5BUH5"/>
<name>A0A7G5BUH5_9BACL</name>
<dbReference type="KEGG" id="cchl:FPL14_04865"/>
<dbReference type="EMBL" id="CP041969">
    <property type="protein sequence ID" value="QMV40609.1"/>
    <property type="molecule type" value="Genomic_DNA"/>
</dbReference>
<organism evidence="1 2">
    <name type="scientific">Cohnella cholangitidis</name>
    <dbReference type="NCBI Taxonomy" id="2598458"/>
    <lineage>
        <taxon>Bacteria</taxon>
        <taxon>Bacillati</taxon>
        <taxon>Bacillota</taxon>
        <taxon>Bacilli</taxon>
        <taxon>Bacillales</taxon>
        <taxon>Paenibacillaceae</taxon>
        <taxon>Cohnella</taxon>
    </lineage>
</organism>
<dbReference type="Pfam" id="PF19468">
    <property type="entry name" value="DUF6005"/>
    <property type="match status" value="1"/>
</dbReference>
<proteinExistence type="predicted"/>
<accession>A0A7G5BUH5</accession>
<keyword evidence="2" id="KW-1185">Reference proteome</keyword>